<evidence type="ECO:0000256" key="1">
    <source>
        <dbReference type="SAM" id="SignalP"/>
    </source>
</evidence>
<evidence type="ECO:0000313" key="2">
    <source>
        <dbReference type="EMBL" id="KAF2729723.1"/>
    </source>
</evidence>
<dbReference type="AlphaFoldDB" id="A0A9P4QLU2"/>
<accession>A0A9P4QLU2</accession>
<feature type="chain" id="PRO_5040342076" evidence="1">
    <location>
        <begin position="22"/>
        <end position="159"/>
    </location>
</feature>
<keyword evidence="1" id="KW-0732">Signal</keyword>
<name>A0A9P4QLU2_9PLEO</name>
<comment type="caution">
    <text evidence="2">The sequence shown here is derived from an EMBL/GenBank/DDBJ whole genome shotgun (WGS) entry which is preliminary data.</text>
</comment>
<keyword evidence="3" id="KW-1185">Reference proteome</keyword>
<sequence>MKFSPASLSALLLPLLTHVSATAISSTLTTSSTAIPTSLPASANYVYIDESSLNTTAATLVPRQGFNAATVHLFDHNSCDGNLAEVVIDSTLLNQPVTMPFPAEAVELTAFGISGFKVLACFAGFSCFAPSPAVILEVGQCRLKQSDGLNVDKILIISD</sequence>
<proteinExistence type="predicted"/>
<organism evidence="2 3">
    <name type="scientific">Polyplosphaeria fusca</name>
    <dbReference type="NCBI Taxonomy" id="682080"/>
    <lineage>
        <taxon>Eukaryota</taxon>
        <taxon>Fungi</taxon>
        <taxon>Dikarya</taxon>
        <taxon>Ascomycota</taxon>
        <taxon>Pezizomycotina</taxon>
        <taxon>Dothideomycetes</taxon>
        <taxon>Pleosporomycetidae</taxon>
        <taxon>Pleosporales</taxon>
        <taxon>Tetraplosphaeriaceae</taxon>
        <taxon>Polyplosphaeria</taxon>
    </lineage>
</organism>
<protein>
    <submittedName>
        <fullName evidence="2">Uncharacterized protein</fullName>
    </submittedName>
</protein>
<reference evidence="2" key="1">
    <citation type="journal article" date="2020" name="Stud. Mycol.">
        <title>101 Dothideomycetes genomes: a test case for predicting lifestyles and emergence of pathogens.</title>
        <authorList>
            <person name="Haridas S."/>
            <person name="Albert R."/>
            <person name="Binder M."/>
            <person name="Bloem J."/>
            <person name="Labutti K."/>
            <person name="Salamov A."/>
            <person name="Andreopoulos B."/>
            <person name="Baker S."/>
            <person name="Barry K."/>
            <person name="Bills G."/>
            <person name="Bluhm B."/>
            <person name="Cannon C."/>
            <person name="Castanera R."/>
            <person name="Culley D."/>
            <person name="Daum C."/>
            <person name="Ezra D."/>
            <person name="Gonzalez J."/>
            <person name="Henrissat B."/>
            <person name="Kuo A."/>
            <person name="Liang C."/>
            <person name="Lipzen A."/>
            <person name="Lutzoni F."/>
            <person name="Magnuson J."/>
            <person name="Mondo S."/>
            <person name="Nolan M."/>
            <person name="Ohm R."/>
            <person name="Pangilinan J."/>
            <person name="Park H.-J."/>
            <person name="Ramirez L."/>
            <person name="Alfaro M."/>
            <person name="Sun H."/>
            <person name="Tritt A."/>
            <person name="Yoshinaga Y."/>
            <person name="Zwiers L.-H."/>
            <person name="Turgeon B."/>
            <person name="Goodwin S."/>
            <person name="Spatafora J."/>
            <person name="Crous P."/>
            <person name="Grigoriev I."/>
        </authorList>
    </citation>
    <scope>NUCLEOTIDE SEQUENCE</scope>
    <source>
        <strain evidence="2">CBS 125425</strain>
    </source>
</reference>
<feature type="signal peptide" evidence="1">
    <location>
        <begin position="1"/>
        <end position="21"/>
    </location>
</feature>
<dbReference type="Proteomes" id="UP000799444">
    <property type="component" value="Unassembled WGS sequence"/>
</dbReference>
<evidence type="ECO:0000313" key="3">
    <source>
        <dbReference type="Proteomes" id="UP000799444"/>
    </source>
</evidence>
<dbReference type="EMBL" id="ML996237">
    <property type="protein sequence ID" value="KAF2729723.1"/>
    <property type="molecule type" value="Genomic_DNA"/>
</dbReference>
<gene>
    <name evidence="2" type="ORF">EJ04DRAFT_527588</name>
</gene>